<proteinExistence type="predicted"/>
<reference evidence="1 2" key="1">
    <citation type="journal article" date="2018" name="Gigascience">
        <title>Genomes of trombidid mites reveal novel predicted allergens and laterally-transferred genes associated with secondary metabolism.</title>
        <authorList>
            <person name="Dong X."/>
            <person name="Chaisiri K."/>
            <person name="Xia D."/>
            <person name="Armstrong S.D."/>
            <person name="Fang Y."/>
            <person name="Donnelly M.J."/>
            <person name="Kadowaki T."/>
            <person name="McGarry J.W."/>
            <person name="Darby A.C."/>
            <person name="Makepeace B.L."/>
        </authorList>
    </citation>
    <scope>NUCLEOTIDE SEQUENCE [LARGE SCALE GENOMIC DNA]</scope>
    <source>
        <strain evidence="1">UoL-UT</strain>
    </source>
</reference>
<protein>
    <submittedName>
        <fullName evidence="1">Uncharacterized protein</fullName>
    </submittedName>
</protein>
<gene>
    <name evidence="1" type="ORF">B4U80_00278</name>
</gene>
<dbReference type="AlphaFoldDB" id="A0A443SKB7"/>
<name>A0A443SKB7_9ACAR</name>
<dbReference type="EMBL" id="NCKV01001646">
    <property type="protein sequence ID" value="RWS27976.1"/>
    <property type="molecule type" value="Genomic_DNA"/>
</dbReference>
<comment type="caution">
    <text evidence="1">The sequence shown here is derived from an EMBL/GenBank/DDBJ whole genome shotgun (WGS) entry which is preliminary data.</text>
</comment>
<dbReference type="VEuPathDB" id="VectorBase:LDEU004064"/>
<evidence type="ECO:0000313" key="2">
    <source>
        <dbReference type="Proteomes" id="UP000288716"/>
    </source>
</evidence>
<evidence type="ECO:0000313" key="1">
    <source>
        <dbReference type="EMBL" id="RWS27976.1"/>
    </source>
</evidence>
<sequence length="86" mass="9295">MSYKKGTTTKQRNNFSGKGEATLDPTISIAIDILLSESTTSSASASARSVRISATESTVLGTSVGTGDHEERKLRFNSSWLYCYIL</sequence>
<dbReference type="Proteomes" id="UP000288716">
    <property type="component" value="Unassembled WGS sequence"/>
</dbReference>
<accession>A0A443SKB7</accession>
<organism evidence="1 2">
    <name type="scientific">Leptotrombidium deliense</name>
    <dbReference type="NCBI Taxonomy" id="299467"/>
    <lineage>
        <taxon>Eukaryota</taxon>
        <taxon>Metazoa</taxon>
        <taxon>Ecdysozoa</taxon>
        <taxon>Arthropoda</taxon>
        <taxon>Chelicerata</taxon>
        <taxon>Arachnida</taxon>
        <taxon>Acari</taxon>
        <taxon>Acariformes</taxon>
        <taxon>Trombidiformes</taxon>
        <taxon>Prostigmata</taxon>
        <taxon>Anystina</taxon>
        <taxon>Parasitengona</taxon>
        <taxon>Trombiculoidea</taxon>
        <taxon>Trombiculidae</taxon>
        <taxon>Leptotrombidium</taxon>
    </lineage>
</organism>
<keyword evidence="2" id="KW-1185">Reference proteome</keyword>